<evidence type="ECO:0008006" key="4">
    <source>
        <dbReference type="Google" id="ProtNLM"/>
    </source>
</evidence>
<evidence type="ECO:0000313" key="3">
    <source>
        <dbReference type="Proteomes" id="UP001179830"/>
    </source>
</evidence>
<feature type="chain" id="PRO_5045701694" description="DUF695 domain-containing protein" evidence="1">
    <location>
        <begin position="24"/>
        <end position="190"/>
    </location>
</feature>
<protein>
    <recommendedName>
        <fullName evidence="4">DUF695 domain-containing protein</fullName>
    </recommendedName>
</protein>
<evidence type="ECO:0000313" key="2">
    <source>
        <dbReference type="EMBL" id="WGI24839.1"/>
    </source>
</evidence>
<dbReference type="RefSeq" id="WP_280104615.1">
    <property type="nucleotide sequence ID" value="NZ_CP122961.1"/>
</dbReference>
<dbReference type="EMBL" id="CP122961">
    <property type="protein sequence ID" value="WGI24839.1"/>
    <property type="molecule type" value="Genomic_DNA"/>
</dbReference>
<keyword evidence="1" id="KW-0732">Signal</keyword>
<reference evidence="2" key="1">
    <citation type="submission" date="2023-04" db="EMBL/GenBank/DDBJ databases">
        <title>Complete genome sequence of Halomonas alkaliantarctica MSP3 isolated from marine sediment, Jeju Island.</title>
        <authorList>
            <person name="Park S.-J."/>
        </authorList>
    </citation>
    <scope>NUCLEOTIDE SEQUENCE</scope>
    <source>
        <strain evidence="2">MSP3</strain>
    </source>
</reference>
<keyword evidence="3" id="KW-1185">Reference proteome</keyword>
<evidence type="ECO:0000256" key="1">
    <source>
        <dbReference type="SAM" id="SignalP"/>
    </source>
</evidence>
<gene>
    <name evidence="2" type="ORF">QEN58_16135</name>
</gene>
<feature type="signal peptide" evidence="1">
    <location>
        <begin position="1"/>
        <end position="23"/>
    </location>
</feature>
<accession>A0ABY8LK68</accession>
<dbReference type="Proteomes" id="UP001179830">
    <property type="component" value="Chromosome"/>
</dbReference>
<proteinExistence type="predicted"/>
<name>A0ABY8LK68_9GAMM</name>
<sequence>MIKIIRYLMLSTVMLTSFSVAVAENEGEKDEVVELFFEYLEAYSNSDFHRAATFVHPKHLNDYEEYTLPVLIEAKSNPRSEQHPIVEVFFEGVPDDKAHELTGIEISARLDNAMVSVLPVLIESARLENLDIKSVVFLDESRARINYDYLTGNGEKEALEDSLAKYEGEWRILLPEPPKQSAEYLESLYQ</sequence>
<organism evidence="2 3">
    <name type="scientific">Halomonas alkaliantarctica</name>
    <dbReference type="NCBI Taxonomy" id="232346"/>
    <lineage>
        <taxon>Bacteria</taxon>
        <taxon>Pseudomonadati</taxon>
        <taxon>Pseudomonadota</taxon>
        <taxon>Gammaproteobacteria</taxon>
        <taxon>Oceanospirillales</taxon>
        <taxon>Halomonadaceae</taxon>
        <taxon>Halomonas</taxon>
    </lineage>
</organism>